<dbReference type="RefSeq" id="WP_106666116.1">
    <property type="nucleotide sequence ID" value="NZ_PGGM01000011.1"/>
</dbReference>
<protein>
    <submittedName>
        <fullName evidence="1">Uncharacterized protein</fullName>
    </submittedName>
</protein>
<organism evidence="1 2">
    <name type="scientific">Phyllobacterium sophorae</name>
    <dbReference type="NCBI Taxonomy" id="1520277"/>
    <lineage>
        <taxon>Bacteria</taxon>
        <taxon>Pseudomonadati</taxon>
        <taxon>Pseudomonadota</taxon>
        <taxon>Alphaproteobacteria</taxon>
        <taxon>Hyphomicrobiales</taxon>
        <taxon>Phyllobacteriaceae</taxon>
        <taxon>Phyllobacterium</taxon>
    </lineage>
</organism>
<dbReference type="OrthoDB" id="7205619at2"/>
<comment type="caution">
    <text evidence="1">The sequence shown here is derived from an EMBL/GenBank/DDBJ whole genome shotgun (WGS) entry which is preliminary data.</text>
</comment>
<proteinExistence type="predicted"/>
<dbReference type="AlphaFoldDB" id="A0A2P7B662"/>
<sequence>MPTQGQSFDYLRAQASALRLIDKFGQAGAIVRDGPGAGPEWDPGEPIPTAHICRMAVLKFDNKDIDGTLIKAKDKKG</sequence>
<dbReference type="Proteomes" id="UP000241764">
    <property type="component" value="Unassembled WGS sequence"/>
</dbReference>
<accession>A0A2P7B662</accession>
<evidence type="ECO:0000313" key="1">
    <source>
        <dbReference type="EMBL" id="PSH61943.1"/>
    </source>
</evidence>
<gene>
    <name evidence="1" type="ORF">CU103_21765</name>
</gene>
<name>A0A2P7B662_9HYPH</name>
<evidence type="ECO:0000313" key="2">
    <source>
        <dbReference type="Proteomes" id="UP000241764"/>
    </source>
</evidence>
<dbReference type="EMBL" id="PGGM01000011">
    <property type="protein sequence ID" value="PSH61943.1"/>
    <property type="molecule type" value="Genomic_DNA"/>
</dbReference>
<keyword evidence="2" id="KW-1185">Reference proteome</keyword>
<reference evidence="2" key="1">
    <citation type="submission" date="2017-11" db="EMBL/GenBank/DDBJ databases">
        <authorList>
            <person name="Kuznetsova I."/>
            <person name="Sazanova A."/>
            <person name="Chirak E."/>
            <person name="Safronova V."/>
            <person name="Willems A."/>
        </authorList>
    </citation>
    <scope>NUCLEOTIDE SEQUENCE [LARGE SCALE GENOMIC DNA]</scope>
    <source>
        <strain evidence="2">CCBAU 03422</strain>
    </source>
</reference>